<dbReference type="PANTHER" id="PTHR30349">
    <property type="entry name" value="PHAGE INTEGRASE-RELATED"/>
    <property type="match status" value="1"/>
</dbReference>
<dbReference type="PANTHER" id="PTHR30349:SF64">
    <property type="entry name" value="PROPHAGE INTEGRASE INTD-RELATED"/>
    <property type="match status" value="1"/>
</dbReference>
<keyword evidence="2" id="KW-0238">DNA-binding</keyword>
<dbReference type="STRING" id="880526.GCA_000427365_01429"/>
<evidence type="ECO:0000256" key="1">
    <source>
        <dbReference type="ARBA" id="ARBA00008857"/>
    </source>
</evidence>
<dbReference type="GO" id="GO:0015074">
    <property type="term" value="P:DNA integration"/>
    <property type="evidence" value="ECO:0007669"/>
    <property type="project" value="InterPro"/>
</dbReference>
<dbReference type="GO" id="GO:0006310">
    <property type="term" value="P:DNA recombination"/>
    <property type="evidence" value="ECO:0007669"/>
    <property type="project" value="UniProtKB-KW"/>
</dbReference>
<gene>
    <name evidence="5" type="primary">xerD_1</name>
    <name evidence="6" type="synonym">xerD_5</name>
    <name evidence="5" type="ORF">NCTC11190_00006</name>
    <name evidence="6" type="ORF">NCTC11190_02392</name>
</gene>
<dbReference type="InterPro" id="IPR002104">
    <property type="entry name" value="Integrase_catalytic"/>
</dbReference>
<dbReference type="InterPro" id="IPR010998">
    <property type="entry name" value="Integrase_recombinase_N"/>
</dbReference>
<dbReference type="OrthoDB" id="1094492at2"/>
<dbReference type="Pfam" id="PF00589">
    <property type="entry name" value="Phage_integrase"/>
    <property type="match status" value="1"/>
</dbReference>
<protein>
    <submittedName>
        <fullName evidence="5">Tyrosine recombinase XerD</fullName>
    </submittedName>
</protein>
<dbReference type="Gene3D" id="1.10.150.130">
    <property type="match status" value="1"/>
</dbReference>
<keyword evidence="7" id="KW-1185">Reference proteome</keyword>
<dbReference type="Pfam" id="PF17293">
    <property type="entry name" value="Arm-DNA-bind_5"/>
    <property type="match status" value="1"/>
</dbReference>
<evidence type="ECO:0000256" key="2">
    <source>
        <dbReference type="ARBA" id="ARBA00023125"/>
    </source>
</evidence>
<dbReference type="InterPro" id="IPR011010">
    <property type="entry name" value="DNA_brk_join_enz"/>
</dbReference>
<sequence length="409" mass="47469">MYKYAKDGVTVSSVLDTRRAKKNGLYPVKIQVTYKRIQKYYATGKEMSPHDWEKMSKAKSKRLSEIRQDIGSSFDLIKKQTQELTDKGEFSFETLSQRLGRGSGNTLNALFRHRIKVLKTEQRIGNMLWYNNVIKSVERFASNRIPLENVTVHWLKRYERFLKAEDKSPVTISMHLRAIRAILNEARKNGCLKDTQYPFGKGKFEIQEGEGRKIALNIRQIEQIANYQGDSPLTAYYRDLWFFIYLCNGINVADLIKLKYSNIVDGEICFVRQKTEHTSRMRKEIRAVITEQMQAIIQRWGNPASADNYLFPFLNGRETAMEMKIKTQNLTRRINWHMHIIGKALGIGKISTYTARHSFATILKRRGANIIYISESLGHNDLKTTACYLAGFEKEEREKNAHLLTDFGK</sequence>
<dbReference type="InterPro" id="IPR013762">
    <property type="entry name" value="Integrase-like_cat_sf"/>
</dbReference>
<dbReference type="InterPro" id="IPR050090">
    <property type="entry name" value="Tyrosine_recombinase_XerCD"/>
</dbReference>
<proteinExistence type="inferred from homology"/>
<evidence type="ECO:0000256" key="3">
    <source>
        <dbReference type="ARBA" id="ARBA00023172"/>
    </source>
</evidence>
<keyword evidence="3" id="KW-0233">DNA recombination</keyword>
<evidence type="ECO:0000313" key="7">
    <source>
        <dbReference type="Proteomes" id="UP000255233"/>
    </source>
</evidence>
<accession>A0A379MMY0</accession>
<dbReference type="InterPro" id="IPR025269">
    <property type="entry name" value="SAM-like_dom"/>
</dbReference>
<evidence type="ECO:0000313" key="6">
    <source>
        <dbReference type="EMBL" id="SUE35146.1"/>
    </source>
</evidence>
<dbReference type="SUPFAM" id="SSF56349">
    <property type="entry name" value="DNA breaking-rejoining enzymes"/>
    <property type="match status" value="1"/>
</dbReference>
<dbReference type="AlphaFoldDB" id="A0A379MMY0"/>
<dbReference type="EMBL" id="UGVL01000001">
    <property type="protein sequence ID" value="SUE32826.1"/>
    <property type="molecule type" value="Genomic_DNA"/>
</dbReference>
<name>A0A379MMY0_9BACT</name>
<dbReference type="EMBL" id="UGVL01000001">
    <property type="protein sequence ID" value="SUE35146.1"/>
    <property type="molecule type" value="Genomic_DNA"/>
</dbReference>
<dbReference type="PROSITE" id="PS51898">
    <property type="entry name" value="TYR_RECOMBINASE"/>
    <property type="match status" value="1"/>
</dbReference>
<dbReference type="Proteomes" id="UP000255233">
    <property type="component" value="Unassembled WGS sequence"/>
</dbReference>
<reference evidence="5 7" key="1">
    <citation type="submission" date="2018-06" db="EMBL/GenBank/DDBJ databases">
        <authorList>
            <consortium name="Pathogen Informatics"/>
            <person name="Doyle S."/>
        </authorList>
    </citation>
    <scope>NUCLEOTIDE SEQUENCE [LARGE SCALE GENOMIC DNA]</scope>
    <source>
        <strain evidence="5 7">NCTC11190</strain>
    </source>
</reference>
<dbReference type="GO" id="GO:0003677">
    <property type="term" value="F:DNA binding"/>
    <property type="evidence" value="ECO:0007669"/>
    <property type="project" value="UniProtKB-KW"/>
</dbReference>
<evidence type="ECO:0000259" key="4">
    <source>
        <dbReference type="PROSITE" id="PS51898"/>
    </source>
</evidence>
<dbReference type="RefSeq" id="WP_027291110.1">
    <property type="nucleotide sequence ID" value="NZ_DBEWVC010000079.1"/>
</dbReference>
<dbReference type="InterPro" id="IPR035386">
    <property type="entry name" value="Arm-DNA-bind_5"/>
</dbReference>
<dbReference type="Gene3D" id="1.10.443.10">
    <property type="entry name" value="Intergrase catalytic core"/>
    <property type="match status" value="1"/>
</dbReference>
<comment type="similarity">
    <text evidence="1">Belongs to the 'phage' integrase family.</text>
</comment>
<dbReference type="Pfam" id="PF13102">
    <property type="entry name" value="Phage_int_SAM_5"/>
    <property type="match status" value="1"/>
</dbReference>
<feature type="domain" description="Tyr recombinase" evidence="4">
    <location>
        <begin position="211"/>
        <end position="403"/>
    </location>
</feature>
<evidence type="ECO:0000313" key="5">
    <source>
        <dbReference type="EMBL" id="SUE32826.1"/>
    </source>
</evidence>
<organism evidence="5 7">
    <name type="scientific">Rikenella microfusus</name>
    <dbReference type="NCBI Taxonomy" id="28139"/>
    <lineage>
        <taxon>Bacteria</taxon>
        <taxon>Pseudomonadati</taxon>
        <taxon>Bacteroidota</taxon>
        <taxon>Bacteroidia</taxon>
        <taxon>Bacteroidales</taxon>
        <taxon>Rikenellaceae</taxon>
        <taxon>Rikenella</taxon>
    </lineage>
</organism>